<reference evidence="1" key="1">
    <citation type="submission" date="2009-12" db="EMBL/GenBank/DDBJ databases">
        <authorList>
            <person name="Weinstock G."/>
            <person name="Sodergren E."/>
            <person name="Clifton S."/>
            <person name="Fulton L."/>
            <person name="Fulton B."/>
            <person name="Courtney L."/>
            <person name="Fronick C."/>
            <person name="Harrison M."/>
            <person name="Strong C."/>
            <person name="Farmer C."/>
            <person name="Delahaunty K."/>
            <person name="Markovic C."/>
            <person name="Hall O."/>
            <person name="Minx P."/>
            <person name="Tomlinson C."/>
            <person name="Mitreva M."/>
            <person name="Nelson J."/>
            <person name="Hou S."/>
            <person name="Wollam A."/>
            <person name="Pepin K.H."/>
            <person name="Johnson M."/>
            <person name="Bhonagiri V."/>
            <person name="Nash W.E."/>
            <person name="Warren W."/>
            <person name="Chinwalla A."/>
            <person name="Mardis E.R."/>
            <person name="Wilson R.K."/>
        </authorList>
    </citation>
    <scope>NUCLEOTIDE SEQUENCE [LARGE SCALE GENOMIC DNA]</scope>
    <source>
        <strain evidence="1">DSM 4541</strain>
    </source>
</reference>
<keyword evidence="2" id="KW-1185">Reference proteome</keyword>
<gene>
    <name evidence="1" type="ORF">PROVRUST_07689</name>
</gene>
<name>D1P625_9GAMM</name>
<dbReference type="HOGENOM" id="CLU_1260520_0_0_6"/>
<evidence type="ECO:0008006" key="3">
    <source>
        <dbReference type="Google" id="ProtNLM"/>
    </source>
</evidence>
<proteinExistence type="predicted"/>
<evidence type="ECO:0000313" key="1">
    <source>
        <dbReference type="EMBL" id="EFB71148.1"/>
    </source>
</evidence>
<dbReference type="STRING" id="500637.PROVRUST_07689"/>
<dbReference type="AlphaFoldDB" id="D1P625"/>
<dbReference type="SUPFAM" id="SSF49401">
    <property type="entry name" value="Bacterial adhesins"/>
    <property type="match status" value="1"/>
</dbReference>
<dbReference type="InterPro" id="IPR008966">
    <property type="entry name" value="Adhesion_dom_sf"/>
</dbReference>
<sequence length="222" mass="24256">MIIMIQKIKLLILSSIFVSPWIMANTSANIKITGDIKQPTCLVNGNKQSDVIFELADISPKDLNQTSYISLKSNVSKNVTVSCDAETYLTYRAVDTYMNTPWPAFVSPDYFNMVLSDNSNKSVGLVLFSTSDVTIDSKPAFIARDGVTANNTVVRKNILNGWATKDSTVFANRLTAGKIFSANFTAAGGYLSSINQFNTDGIDLSSKVNYQAEVVLAFNFGI</sequence>
<dbReference type="Proteomes" id="UP000005512">
    <property type="component" value="Unassembled WGS sequence"/>
</dbReference>
<organism evidence="1 2">
    <name type="scientific">Providencia rustigianii DSM 4541</name>
    <dbReference type="NCBI Taxonomy" id="500637"/>
    <lineage>
        <taxon>Bacteria</taxon>
        <taxon>Pseudomonadati</taxon>
        <taxon>Pseudomonadota</taxon>
        <taxon>Gammaproteobacteria</taxon>
        <taxon>Enterobacterales</taxon>
        <taxon>Morganellaceae</taxon>
        <taxon>Providencia</taxon>
    </lineage>
</organism>
<comment type="caution">
    <text evidence="1">The sequence shown here is derived from an EMBL/GenBank/DDBJ whole genome shotgun (WGS) entry which is preliminary data.</text>
</comment>
<protein>
    <recommendedName>
        <fullName evidence="3">Fimbrial protein</fullName>
    </recommendedName>
</protein>
<dbReference type="EMBL" id="ABXV02000042">
    <property type="protein sequence ID" value="EFB71148.1"/>
    <property type="molecule type" value="Genomic_DNA"/>
</dbReference>
<accession>D1P625</accession>
<evidence type="ECO:0000313" key="2">
    <source>
        <dbReference type="Proteomes" id="UP000005512"/>
    </source>
</evidence>
<dbReference type="eggNOG" id="COG3539">
    <property type="taxonomic scope" value="Bacteria"/>
</dbReference>